<dbReference type="Proteomes" id="UP001652431">
    <property type="component" value="Unassembled WGS sequence"/>
</dbReference>
<feature type="transmembrane region" description="Helical" evidence="7">
    <location>
        <begin position="654"/>
        <end position="681"/>
    </location>
</feature>
<evidence type="ECO:0000256" key="5">
    <source>
        <dbReference type="ARBA" id="ARBA00023136"/>
    </source>
</evidence>
<organism evidence="9 10">
    <name type="scientific">Dorea acetigenes</name>
    <dbReference type="NCBI Taxonomy" id="2981787"/>
    <lineage>
        <taxon>Bacteria</taxon>
        <taxon>Bacillati</taxon>
        <taxon>Bacillota</taxon>
        <taxon>Clostridia</taxon>
        <taxon>Lachnospirales</taxon>
        <taxon>Lachnospiraceae</taxon>
        <taxon>Dorea</taxon>
    </lineage>
</organism>
<feature type="transmembrane region" description="Helical" evidence="7">
    <location>
        <begin position="20"/>
        <end position="42"/>
    </location>
</feature>
<dbReference type="PANTHER" id="PTHR30572">
    <property type="entry name" value="MEMBRANE COMPONENT OF TRANSPORTER-RELATED"/>
    <property type="match status" value="1"/>
</dbReference>
<keyword evidence="10" id="KW-1185">Reference proteome</keyword>
<dbReference type="InterPro" id="IPR003838">
    <property type="entry name" value="ABC3_permease_C"/>
</dbReference>
<comment type="caution">
    <text evidence="9">The sequence shown here is derived from an EMBL/GenBank/DDBJ whole genome shotgun (WGS) entry which is preliminary data.</text>
</comment>
<accession>A0ABT2RQS0</accession>
<dbReference type="EMBL" id="JAOQJU010000026">
    <property type="protein sequence ID" value="MCU6687742.1"/>
    <property type="molecule type" value="Genomic_DNA"/>
</dbReference>
<evidence type="ECO:0000259" key="8">
    <source>
        <dbReference type="Pfam" id="PF02687"/>
    </source>
</evidence>
<name>A0ABT2RQS0_9FIRM</name>
<dbReference type="PANTHER" id="PTHR30572:SF4">
    <property type="entry name" value="ABC TRANSPORTER PERMEASE YTRF"/>
    <property type="match status" value="1"/>
</dbReference>
<reference evidence="9 10" key="1">
    <citation type="journal article" date="2021" name="ISME Commun">
        <title>Automated analysis of genomic sequences facilitates high-throughput and comprehensive description of bacteria.</title>
        <authorList>
            <person name="Hitch T.C.A."/>
        </authorList>
    </citation>
    <scope>NUCLEOTIDE SEQUENCE [LARGE SCALE GENOMIC DNA]</scope>
    <source>
        <strain evidence="9 10">Sanger_03</strain>
    </source>
</reference>
<evidence type="ECO:0000313" key="9">
    <source>
        <dbReference type="EMBL" id="MCU6687742.1"/>
    </source>
</evidence>
<feature type="domain" description="ABC3 transporter permease C-terminal" evidence="8">
    <location>
        <begin position="606"/>
        <end position="720"/>
    </location>
</feature>
<dbReference type="RefSeq" id="WP_158371539.1">
    <property type="nucleotide sequence ID" value="NZ_JAOQJU010000026.1"/>
</dbReference>
<proteinExistence type="inferred from homology"/>
<keyword evidence="2" id="KW-1003">Cell membrane</keyword>
<comment type="similarity">
    <text evidence="6">Belongs to the ABC-4 integral membrane protein family.</text>
</comment>
<feature type="transmembrane region" description="Helical" evidence="7">
    <location>
        <begin position="693"/>
        <end position="713"/>
    </location>
</feature>
<feature type="transmembrane region" description="Helical" evidence="7">
    <location>
        <begin position="247"/>
        <end position="266"/>
    </location>
</feature>
<evidence type="ECO:0000256" key="6">
    <source>
        <dbReference type="ARBA" id="ARBA00038076"/>
    </source>
</evidence>
<evidence type="ECO:0000256" key="1">
    <source>
        <dbReference type="ARBA" id="ARBA00004651"/>
    </source>
</evidence>
<comment type="subcellular location">
    <subcellularLocation>
        <location evidence="1">Cell membrane</location>
        <topology evidence="1">Multi-pass membrane protein</topology>
    </subcellularLocation>
</comment>
<feature type="transmembrane region" description="Helical" evidence="7">
    <location>
        <begin position="323"/>
        <end position="345"/>
    </location>
</feature>
<sequence length="733" mass="81024">MWKDYSASFIKQNRASSISIMVAAFISALFLSLLCSLFFNFWNYDVEQIVLEEGGWQGRITGKIDEDDLAMIQNFANVESASVNEELSEEPEIVVDVYFQNTRTIYRDMPLITKKLGLDANAASYHELLLSRYLIHDPQDAEPPLLMAFYLMILMIMSLALILIIHNSFAVTMNARIHQFGIFSSIGATPGQIRTCLMQEAAALCAVPILVGSIIGIALSFGVIQAINLLAADVVGRHEAVFKYHPLIFVITILVSVLTVFISAWLPAKKLSGLTPLEAIRNTGELRLKKKKHSRILSLLFGVEGELAGNALKAQKKALRTSTLSLTLSFLGFTVMLCFFTLSGISTNHTYFERYQDAWDVMVTVKDTGIENIEQAEEINELQGVKSSIVYQKAEAVCFIPETYISEEVNTLGGLGAVAGSSVTVGDGSYLVKAPIVIMDDAGFKAYCEQIGITSEGAGSVVLNRIWDSVNSNFRYKEYVPFIKEEQSTIVLQNAGQGENSVELPVLGFTQESPVLREEYANYTLVQFIPLSMWKKIAGQIGNPEADTYIRVLAEDGITLTELNALEKDIVQVIGREFTVESENRIQEKVSDENMQKGAMLILGAFCALLAVIGIANVFSNTLGFLRQRKREFAQYMSVGMTPESMRKMFCIEALVIAGRPLLITLPLTVLSVGFMITASYLNPMEFLVKVPIVPIVIFILAIFGFVALAYYIGGKRMMNCSMVDALRNDSVG</sequence>
<dbReference type="Pfam" id="PF02687">
    <property type="entry name" value="FtsX"/>
    <property type="match status" value="2"/>
</dbReference>
<feature type="transmembrane region" description="Helical" evidence="7">
    <location>
        <begin position="599"/>
        <end position="620"/>
    </location>
</feature>
<feature type="transmembrane region" description="Helical" evidence="7">
    <location>
        <begin position="147"/>
        <end position="166"/>
    </location>
</feature>
<keyword evidence="3 7" id="KW-0812">Transmembrane</keyword>
<keyword evidence="5 7" id="KW-0472">Membrane</keyword>
<keyword evidence="4 7" id="KW-1133">Transmembrane helix</keyword>
<evidence type="ECO:0000256" key="4">
    <source>
        <dbReference type="ARBA" id="ARBA00022989"/>
    </source>
</evidence>
<protein>
    <submittedName>
        <fullName evidence="9">ABC transporter permease</fullName>
    </submittedName>
</protein>
<dbReference type="InterPro" id="IPR050250">
    <property type="entry name" value="Macrolide_Exporter_MacB"/>
</dbReference>
<evidence type="ECO:0000256" key="2">
    <source>
        <dbReference type="ARBA" id="ARBA00022475"/>
    </source>
</evidence>
<evidence type="ECO:0000313" key="10">
    <source>
        <dbReference type="Proteomes" id="UP001652431"/>
    </source>
</evidence>
<evidence type="ECO:0000256" key="7">
    <source>
        <dbReference type="SAM" id="Phobius"/>
    </source>
</evidence>
<gene>
    <name evidence="9" type="ORF">OCV99_14635</name>
</gene>
<evidence type="ECO:0000256" key="3">
    <source>
        <dbReference type="ARBA" id="ARBA00022692"/>
    </source>
</evidence>
<feature type="transmembrane region" description="Helical" evidence="7">
    <location>
        <begin position="201"/>
        <end position="227"/>
    </location>
</feature>
<feature type="domain" description="ABC3 transporter permease C-terminal" evidence="8">
    <location>
        <begin position="152"/>
        <end position="276"/>
    </location>
</feature>